<dbReference type="InterPro" id="IPR014710">
    <property type="entry name" value="RmlC-like_jellyroll"/>
</dbReference>
<accession>A0AAF0BMB4</accession>
<dbReference type="InterPro" id="IPR036390">
    <property type="entry name" value="WH_DNA-bd_sf"/>
</dbReference>
<dbReference type="InterPro" id="IPR018490">
    <property type="entry name" value="cNMP-bd_dom_sf"/>
</dbReference>
<dbReference type="EMBL" id="CP116805">
    <property type="protein sequence ID" value="WCL55307.1"/>
    <property type="molecule type" value="Genomic_DNA"/>
</dbReference>
<proteinExistence type="predicted"/>
<evidence type="ECO:0000256" key="3">
    <source>
        <dbReference type="ARBA" id="ARBA00023163"/>
    </source>
</evidence>
<dbReference type="InterPro" id="IPR012318">
    <property type="entry name" value="HTH_CRP"/>
</dbReference>
<evidence type="ECO:0000259" key="4">
    <source>
        <dbReference type="PROSITE" id="PS51063"/>
    </source>
</evidence>
<sequence length="237" mass="26134">MFATEGVKETSVRQSCPTHDDLANIACTHGKEVSFDRRAVIATCRSPLETVYLIRSGCAVCYVDLPCGRTFYPQLFIPGDFAPARVLVHGDVRVNLMALNKVTATALPRAQLFALLDERPSLYPALTQELLSSIQKCSLRGTITNFGDAQSKLVAFLAELWLRSRPDELPKVGDAIPLGITQTEIGLINGLSKAQTSRTFRELEQAGKLVRTDRLITILDPEPIREALQDFKAMGLF</sequence>
<feature type="domain" description="HTH crp-type" evidence="4">
    <location>
        <begin position="147"/>
        <end position="222"/>
    </location>
</feature>
<dbReference type="SUPFAM" id="SSF46785">
    <property type="entry name" value="Winged helix' DNA-binding domain"/>
    <property type="match status" value="1"/>
</dbReference>
<keyword evidence="2" id="KW-0238">DNA-binding</keyword>
<dbReference type="InterPro" id="IPR000595">
    <property type="entry name" value="cNMP-bd_dom"/>
</dbReference>
<reference evidence="5" key="1">
    <citation type="submission" date="2023-01" db="EMBL/GenBank/DDBJ databases">
        <title>The genome sequence of Kordiimonadaceae bacterium 6D33.</title>
        <authorList>
            <person name="Liu Y."/>
        </authorList>
    </citation>
    <scope>NUCLEOTIDE SEQUENCE</scope>
    <source>
        <strain evidence="5">6D33</strain>
    </source>
</reference>
<dbReference type="RefSeq" id="WP_289505101.1">
    <property type="nucleotide sequence ID" value="NZ_CP116805.1"/>
</dbReference>
<dbReference type="CDD" id="cd00038">
    <property type="entry name" value="CAP_ED"/>
    <property type="match status" value="1"/>
</dbReference>
<organism evidence="5 6">
    <name type="scientific">Gimibacter soli</name>
    <dbReference type="NCBI Taxonomy" id="3024400"/>
    <lineage>
        <taxon>Bacteria</taxon>
        <taxon>Pseudomonadati</taxon>
        <taxon>Pseudomonadota</taxon>
        <taxon>Alphaproteobacteria</taxon>
        <taxon>Kordiimonadales</taxon>
        <taxon>Temperatibacteraceae</taxon>
        <taxon>Gimibacter</taxon>
    </lineage>
</organism>
<dbReference type="GO" id="GO:0006355">
    <property type="term" value="P:regulation of DNA-templated transcription"/>
    <property type="evidence" value="ECO:0007669"/>
    <property type="project" value="InterPro"/>
</dbReference>
<dbReference type="Pfam" id="PF13545">
    <property type="entry name" value="HTH_Crp_2"/>
    <property type="match status" value="1"/>
</dbReference>
<keyword evidence="3" id="KW-0804">Transcription</keyword>
<keyword evidence="1" id="KW-0805">Transcription regulation</keyword>
<dbReference type="Gene3D" id="2.60.120.10">
    <property type="entry name" value="Jelly Rolls"/>
    <property type="match status" value="1"/>
</dbReference>
<keyword evidence="6" id="KW-1185">Reference proteome</keyword>
<dbReference type="KEGG" id="gso:PH603_05990"/>
<protein>
    <submittedName>
        <fullName evidence="5">Crp/Fnr family transcriptional regulator</fullName>
    </submittedName>
</protein>
<evidence type="ECO:0000256" key="2">
    <source>
        <dbReference type="ARBA" id="ARBA00023125"/>
    </source>
</evidence>
<dbReference type="AlphaFoldDB" id="A0AAF0BMB4"/>
<dbReference type="SUPFAM" id="SSF51206">
    <property type="entry name" value="cAMP-binding domain-like"/>
    <property type="match status" value="1"/>
</dbReference>
<dbReference type="Proteomes" id="UP001217500">
    <property type="component" value="Chromosome"/>
</dbReference>
<name>A0AAF0BMB4_9PROT</name>
<evidence type="ECO:0000313" key="6">
    <source>
        <dbReference type="Proteomes" id="UP001217500"/>
    </source>
</evidence>
<dbReference type="PROSITE" id="PS51063">
    <property type="entry name" value="HTH_CRP_2"/>
    <property type="match status" value="1"/>
</dbReference>
<evidence type="ECO:0000256" key="1">
    <source>
        <dbReference type="ARBA" id="ARBA00023015"/>
    </source>
</evidence>
<evidence type="ECO:0000313" key="5">
    <source>
        <dbReference type="EMBL" id="WCL55307.1"/>
    </source>
</evidence>
<gene>
    <name evidence="5" type="ORF">PH603_05990</name>
</gene>
<dbReference type="GO" id="GO:0003677">
    <property type="term" value="F:DNA binding"/>
    <property type="evidence" value="ECO:0007669"/>
    <property type="project" value="UniProtKB-KW"/>
</dbReference>